<gene>
    <name evidence="1" type="ORF">L1987_00414</name>
</gene>
<dbReference type="EMBL" id="CM042018">
    <property type="protein sequence ID" value="KAI3826367.1"/>
    <property type="molecule type" value="Genomic_DNA"/>
</dbReference>
<dbReference type="Proteomes" id="UP001056120">
    <property type="component" value="Linkage Group LG01"/>
</dbReference>
<proteinExistence type="predicted"/>
<organism evidence="1 2">
    <name type="scientific">Smallanthus sonchifolius</name>
    <dbReference type="NCBI Taxonomy" id="185202"/>
    <lineage>
        <taxon>Eukaryota</taxon>
        <taxon>Viridiplantae</taxon>
        <taxon>Streptophyta</taxon>
        <taxon>Embryophyta</taxon>
        <taxon>Tracheophyta</taxon>
        <taxon>Spermatophyta</taxon>
        <taxon>Magnoliopsida</taxon>
        <taxon>eudicotyledons</taxon>
        <taxon>Gunneridae</taxon>
        <taxon>Pentapetalae</taxon>
        <taxon>asterids</taxon>
        <taxon>campanulids</taxon>
        <taxon>Asterales</taxon>
        <taxon>Asteraceae</taxon>
        <taxon>Asteroideae</taxon>
        <taxon>Heliantheae alliance</taxon>
        <taxon>Millerieae</taxon>
        <taxon>Smallanthus</taxon>
    </lineage>
</organism>
<comment type="caution">
    <text evidence="1">The sequence shown here is derived from an EMBL/GenBank/DDBJ whole genome shotgun (WGS) entry which is preliminary data.</text>
</comment>
<evidence type="ECO:0000313" key="2">
    <source>
        <dbReference type="Proteomes" id="UP001056120"/>
    </source>
</evidence>
<sequence>MVIPILYASYRTIRGRIAYEVYSNESVENNPQSSGVQEVNREEVSSDVYSHQRLVDWAVRIGRENGYVLVTRRSRRKGDDPTEPFIKVWLVCDRHGERASTATVRRAGSKKIGCPFKLEGEYQENTGDWKLTVKDDSHNHDPSQHLEAHSFARKLSQSEQLLVAKLYSQNMLPRNILATIREQNPESSCIKKDIYNAIQKIKNETRVGETPMQILENLFSSKKYVYYTREDPATNIVEEIFFVHPKSFEMWRAFPHNERKTSSGCYCK</sequence>
<protein>
    <submittedName>
        <fullName evidence="1">Uncharacterized protein</fullName>
    </submittedName>
</protein>
<name>A0ACB9K292_9ASTR</name>
<accession>A0ACB9K292</accession>
<keyword evidence="2" id="KW-1185">Reference proteome</keyword>
<reference evidence="1 2" key="2">
    <citation type="journal article" date="2022" name="Mol. Ecol. Resour.">
        <title>The genomes of chicory, endive, great burdock and yacon provide insights into Asteraceae paleo-polyploidization history and plant inulin production.</title>
        <authorList>
            <person name="Fan W."/>
            <person name="Wang S."/>
            <person name="Wang H."/>
            <person name="Wang A."/>
            <person name="Jiang F."/>
            <person name="Liu H."/>
            <person name="Zhao H."/>
            <person name="Xu D."/>
            <person name="Zhang Y."/>
        </authorList>
    </citation>
    <scope>NUCLEOTIDE SEQUENCE [LARGE SCALE GENOMIC DNA]</scope>
    <source>
        <strain evidence="2">cv. Yunnan</strain>
        <tissue evidence="1">Leaves</tissue>
    </source>
</reference>
<reference evidence="2" key="1">
    <citation type="journal article" date="2022" name="Mol. Ecol. Resour.">
        <title>The genomes of chicory, endive, great burdock and yacon provide insights into Asteraceae palaeo-polyploidization history and plant inulin production.</title>
        <authorList>
            <person name="Fan W."/>
            <person name="Wang S."/>
            <person name="Wang H."/>
            <person name="Wang A."/>
            <person name="Jiang F."/>
            <person name="Liu H."/>
            <person name="Zhao H."/>
            <person name="Xu D."/>
            <person name="Zhang Y."/>
        </authorList>
    </citation>
    <scope>NUCLEOTIDE SEQUENCE [LARGE SCALE GENOMIC DNA]</scope>
    <source>
        <strain evidence="2">cv. Yunnan</strain>
    </source>
</reference>
<evidence type="ECO:0000313" key="1">
    <source>
        <dbReference type="EMBL" id="KAI3826367.1"/>
    </source>
</evidence>